<dbReference type="OMA" id="YYCASSP"/>
<evidence type="ECO:0000259" key="4">
    <source>
        <dbReference type="PROSITE" id="PS50835"/>
    </source>
</evidence>
<proteinExistence type="predicted"/>
<reference evidence="5" key="4">
    <citation type="submission" date="2025-08" db="UniProtKB">
        <authorList>
            <consortium name="Ensembl"/>
        </authorList>
    </citation>
    <scope>IDENTIFICATION</scope>
</reference>
<keyword evidence="1" id="KW-0732">Signal</keyword>
<evidence type="ECO:0000256" key="1">
    <source>
        <dbReference type="ARBA" id="ARBA00022729"/>
    </source>
</evidence>
<evidence type="ECO:0000313" key="5">
    <source>
        <dbReference type="Ensembl" id="ENSCMIP00000027504.1"/>
    </source>
</evidence>
<feature type="domain" description="Ig-like" evidence="4">
    <location>
        <begin position="19"/>
        <end position="101"/>
    </location>
</feature>
<dbReference type="InParanoid" id="A0A4W3IBB8"/>
<reference evidence="6" key="1">
    <citation type="journal article" date="2006" name="Science">
        <title>Ancient noncoding elements conserved in the human genome.</title>
        <authorList>
            <person name="Venkatesh B."/>
            <person name="Kirkness E.F."/>
            <person name="Loh Y.H."/>
            <person name="Halpern A.L."/>
            <person name="Lee A.P."/>
            <person name="Johnson J."/>
            <person name="Dandona N."/>
            <person name="Viswanathan L.D."/>
            <person name="Tay A."/>
            <person name="Venter J.C."/>
            <person name="Strausberg R.L."/>
            <person name="Brenner S."/>
        </authorList>
    </citation>
    <scope>NUCLEOTIDE SEQUENCE [LARGE SCALE GENOMIC DNA]</scope>
</reference>
<dbReference type="PANTHER" id="PTHR19367:SF18">
    <property type="entry name" value="T CELL RECEPTOR ALPHA VARIABLE 16"/>
    <property type="match status" value="1"/>
</dbReference>
<protein>
    <recommendedName>
        <fullName evidence="4">Ig-like domain-containing protein</fullName>
    </recommendedName>
</protein>
<evidence type="ECO:0000256" key="3">
    <source>
        <dbReference type="ARBA" id="ARBA00023319"/>
    </source>
</evidence>
<keyword evidence="2" id="KW-0391">Immunity</keyword>
<dbReference type="InterPro" id="IPR007110">
    <property type="entry name" value="Ig-like_dom"/>
</dbReference>
<dbReference type="PROSITE" id="PS50835">
    <property type="entry name" value="IG_LIKE"/>
    <property type="match status" value="1"/>
</dbReference>
<dbReference type="GeneTree" id="ENSGT00970000197346"/>
<dbReference type="AlphaFoldDB" id="A0A4W3IBB8"/>
<evidence type="ECO:0000313" key="6">
    <source>
        <dbReference type="Proteomes" id="UP000314986"/>
    </source>
</evidence>
<dbReference type="SUPFAM" id="SSF48726">
    <property type="entry name" value="Immunoglobulin"/>
    <property type="match status" value="1"/>
</dbReference>
<dbReference type="Proteomes" id="UP000314986">
    <property type="component" value="Unassembled WGS sequence"/>
</dbReference>
<dbReference type="Ensembl" id="ENSCMIT00000027941.1">
    <property type="protein sequence ID" value="ENSCMIP00000027504.1"/>
    <property type="gene ID" value="ENSCMIG00000011982.1"/>
</dbReference>
<dbReference type="STRING" id="7868.ENSCMIP00000027504"/>
<reference evidence="6" key="3">
    <citation type="journal article" date="2014" name="Nature">
        <title>Elephant shark genome provides unique insights into gnathostome evolution.</title>
        <authorList>
            <consortium name="International Elephant Shark Genome Sequencing Consortium"/>
            <person name="Venkatesh B."/>
            <person name="Lee A.P."/>
            <person name="Ravi V."/>
            <person name="Maurya A.K."/>
            <person name="Lian M.M."/>
            <person name="Swann J.B."/>
            <person name="Ohta Y."/>
            <person name="Flajnik M.F."/>
            <person name="Sutoh Y."/>
            <person name="Kasahara M."/>
            <person name="Hoon S."/>
            <person name="Gangu V."/>
            <person name="Roy S.W."/>
            <person name="Irimia M."/>
            <person name="Korzh V."/>
            <person name="Kondrychyn I."/>
            <person name="Lim Z.W."/>
            <person name="Tay B.H."/>
            <person name="Tohari S."/>
            <person name="Kong K.W."/>
            <person name="Ho S."/>
            <person name="Lorente-Galdos B."/>
            <person name="Quilez J."/>
            <person name="Marques-Bonet T."/>
            <person name="Raney B.J."/>
            <person name="Ingham P.W."/>
            <person name="Tay A."/>
            <person name="Hillier L.W."/>
            <person name="Minx P."/>
            <person name="Boehm T."/>
            <person name="Wilson R.K."/>
            <person name="Brenner S."/>
            <person name="Warren W.C."/>
        </authorList>
    </citation>
    <scope>NUCLEOTIDE SEQUENCE [LARGE SCALE GENOMIC DNA]</scope>
</reference>
<name>A0A4W3IBB8_CALMI</name>
<reference evidence="6" key="2">
    <citation type="journal article" date="2007" name="PLoS Biol.">
        <title>Survey sequencing and comparative analysis of the elephant shark (Callorhinchus milii) genome.</title>
        <authorList>
            <person name="Venkatesh B."/>
            <person name="Kirkness E.F."/>
            <person name="Loh Y.H."/>
            <person name="Halpern A.L."/>
            <person name="Lee A.P."/>
            <person name="Johnson J."/>
            <person name="Dandona N."/>
            <person name="Viswanathan L.D."/>
            <person name="Tay A."/>
            <person name="Venter J.C."/>
            <person name="Strausberg R.L."/>
            <person name="Brenner S."/>
        </authorList>
    </citation>
    <scope>NUCLEOTIDE SEQUENCE [LARGE SCALE GENOMIC DNA]</scope>
</reference>
<dbReference type="InterPro" id="IPR051287">
    <property type="entry name" value="TCR_variable_region"/>
</dbReference>
<keyword evidence="2" id="KW-1064">Adaptive immunity</keyword>
<keyword evidence="6" id="KW-1185">Reference proteome</keyword>
<dbReference type="Gene3D" id="2.60.40.10">
    <property type="entry name" value="Immunoglobulins"/>
    <property type="match status" value="1"/>
</dbReference>
<sequence>MYKHWRNLRSVTCSMCQTPGDSVTQLQYTVTTTEGKTVYLQCNYTTTNDNNAYLFWYHQYRNKAPEYILNTYIRNNKQQSAEVTDSSEYYCALSPTEAQISGSSVHPKQ</sequence>
<dbReference type="InterPro" id="IPR036179">
    <property type="entry name" value="Ig-like_dom_sf"/>
</dbReference>
<dbReference type="PANTHER" id="PTHR19367">
    <property type="entry name" value="T-CELL RECEPTOR ALPHA CHAIN V REGION"/>
    <property type="match status" value="1"/>
</dbReference>
<accession>A0A4W3IBB8</accession>
<organism evidence="5 6">
    <name type="scientific">Callorhinchus milii</name>
    <name type="common">Ghost shark</name>
    <dbReference type="NCBI Taxonomy" id="7868"/>
    <lineage>
        <taxon>Eukaryota</taxon>
        <taxon>Metazoa</taxon>
        <taxon>Chordata</taxon>
        <taxon>Craniata</taxon>
        <taxon>Vertebrata</taxon>
        <taxon>Chondrichthyes</taxon>
        <taxon>Holocephali</taxon>
        <taxon>Chimaeriformes</taxon>
        <taxon>Callorhinchidae</taxon>
        <taxon>Callorhinchus</taxon>
    </lineage>
</organism>
<keyword evidence="3" id="KW-0393">Immunoglobulin domain</keyword>
<reference evidence="5" key="5">
    <citation type="submission" date="2025-09" db="UniProtKB">
        <authorList>
            <consortium name="Ensembl"/>
        </authorList>
    </citation>
    <scope>IDENTIFICATION</scope>
</reference>
<dbReference type="GO" id="GO:0002250">
    <property type="term" value="P:adaptive immune response"/>
    <property type="evidence" value="ECO:0007669"/>
    <property type="project" value="UniProtKB-KW"/>
</dbReference>
<evidence type="ECO:0000256" key="2">
    <source>
        <dbReference type="ARBA" id="ARBA00023130"/>
    </source>
</evidence>
<dbReference type="InterPro" id="IPR013783">
    <property type="entry name" value="Ig-like_fold"/>
</dbReference>